<evidence type="ECO:0000256" key="1">
    <source>
        <dbReference type="SAM" id="MobiDB-lite"/>
    </source>
</evidence>
<dbReference type="PRINTS" id="PR00313">
    <property type="entry name" value="CABNDNGRPT"/>
</dbReference>
<name>A0A1H3I9P6_9RHOB</name>
<dbReference type="Gene3D" id="2.150.10.10">
    <property type="entry name" value="Serralysin-like metalloprotease, C-terminal"/>
    <property type="match status" value="3"/>
</dbReference>
<feature type="region of interest" description="Disordered" evidence="1">
    <location>
        <begin position="820"/>
        <end position="843"/>
    </location>
</feature>
<evidence type="ECO:0008006" key="4">
    <source>
        <dbReference type="Google" id="ProtNLM"/>
    </source>
</evidence>
<dbReference type="EMBL" id="FNPR01000001">
    <property type="protein sequence ID" value="SDY24453.1"/>
    <property type="molecule type" value="Genomic_DNA"/>
</dbReference>
<dbReference type="Pfam" id="PF00353">
    <property type="entry name" value="HemolysinCabind"/>
    <property type="match status" value="8"/>
</dbReference>
<gene>
    <name evidence="2" type="ORF">SAMN05444486_101950</name>
</gene>
<dbReference type="PROSITE" id="PS00330">
    <property type="entry name" value="HEMOLYSIN_CALCIUM"/>
    <property type="match status" value="2"/>
</dbReference>
<dbReference type="InterPro" id="IPR011049">
    <property type="entry name" value="Serralysin-like_metalloprot_C"/>
</dbReference>
<dbReference type="InterPro" id="IPR001343">
    <property type="entry name" value="Hemolysn_Ca-bd"/>
</dbReference>
<organism evidence="2 3">
    <name type="scientific">Lentibacter algarum</name>
    <dbReference type="NCBI Taxonomy" id="576131"/>
    <lineage>
        <taxon>Bacteria</taxon>
        <taxon>Pseudomonadati</taxon>
        <taxon>Pseudomonadota</taxon>
        <taxon>Alphaproteobacteria</taxon>
        <taxon>Rhodobacterales</taxon>
        <taxon>Roseobacteraceae</taxon>
        <taxon>Lentibacter</taxon>
    </lineage>
</organism>
<evidence type="ECO:0000313" key="3">
    <source>
        <dbReference type="Proteomes" id="UP000199026"/>
    </source>
</evidence>
<dbReference type="GO" id="GO:0005509">
    <property type="term" value="F:calcium ion binding"/>
    <property type="evidence" value="ECO:0007669"/>
    <property type="project" value="InterPro"/>
</dbReference>
<dbReference type="RefSeq" id="WP_089888244.1">
    <property type="nucleotide sequence ID" value="NZ_CP158687.1"/>
</dbReference>
<evidence type="ECO:0000313" key="2">
    <source>
        <dbReference type="EMBL" id="SDY24453.1"/>
    </source>
</evidence>
<dbReference type="Proteomes" id="UP000199026">
    <property type="component" value="Unassembled WGS sequence"/>
</dbReference>
<protein>
    <recommendedName>
        <fullName evidence="4">Ca2+-binding protein, RTX toxin-related</fullName>
    </recommendedName>
</protein>
<keyword evidence="3" id="KW-1185">Reference proteome</keyword>
<dbReference type="InterPro" id="IPR013783">
    <property type="entry name" value="Ig-like_fold"/>
</dbReference>
<dbReference type="STRING" id="576131.SAMN05444486_101950"/>
<sequence length="1942" mass="195826">MVVFSRDVFPSVVSVSSSSEFAKRLSKLSQAQATPVALPRDNQAQQSYFKRFMKQNALRLAVGSSAMVLVLLSADDASAQSAGLDIAGLEGVASAVQQADGSLLVTLENGQTIRIPEGSYTVGAAGDIVVSEAVAQQVVDIVAAGLEGGATMTAGMAAGGAVGVGALAALGGGSSGSAAGAAPAPAPVFNNGGRVVDGYLVGATVYRDLNGNEALDAGEPTTTTDSEGNWTLAESSANPSAKLISFGGTDAATGKPFTGVLTAPAGADVITPLTTLVQSLVEKRAAEGNEISVEDVSAQLAAALGLSGQNLLELDPIEAIENGTGDADADAFKAAAKVAAVINAAAAGAADDAAALEGSAQATGSLAESLLAAGNDSALEDSAAIAAALESAGVDATKSGAIANQVRNANTLIEQAAGSDLQEVQQQIEAVQEVVQGELVDAIEASDEEGNTDLEDLDVGQQAQAVVPLRPSVTSEVNELYGADGPGADLIVAGLGRPGSTVEVTVGDAVETVVVAAALEGETTGAWSVSFAAADLPDATGEYDVTVAAAPEGSTVFTLARSVGSVEVDAIAPDAPVIDAVTGDDELNLIEQFEDLTVTGTAEAGATVTVSIGDTDVEVTASETDGSFSATFDAADLPTTSPFDISAVAEDALGNTGVAATRSVTLGDTDLSASVVLNAAVSNFAEPANTEAVDISGARPGVFVQGEDGSASLRTPVVSDTAITFTGDDGVVFSFTGTGLSYGDGSASGIISGYTVGTTATPNALVATGLAVPAAILPAGLAALVSEAGVINEEAFDDLFAQFTNTVVGSADGDDLDFDDISPNNDSVDGGAGDDNLSFGAGDDSYQGGEGDDYIFDSLGSNTIDGGAGDYDQVAYWRAKAGVTVDLNAGTATKGDGSVDTITNVEMVRGSMFADSIQLADGDGPSRARGLDGNDTLMGGSGDNDRVSYDRDAQYGGNAGVTVDLQAGTATDGFGATDMLSGFEEVQGTEFADSLTAADSGSDLRAGGGDDTVVSGAGDDTMVLGAGADVVRYSGGLDWVEDFDVSEDTLEFVGGAASSVLNVSVGEYNNGTGPYDQGAFLDFGDGNGLTLNGVSGAEAQALLLGLDLEGVSLTGTTGNDTLEGTLGDDTLNALSNDDGNDRLVASLGDDQLVFSDGTATTYAEIDYSNLVGTGITATVDYQANTGSVSKGALGTDTLVGVASVSNWGLGLITTAEDDSVTITQGAQDSYTWSGVYYVGGDDVVNVNVGQGSGTTRVAIKGDDAVIANLGTGAVDIGGGAGSVQINVTGAADGAGNIELETSSAADSVMGSAFGDRFILGGGNDTLDAGDGFDMVRYDRSGVGPITADLGAGTVTGTWDGVAFSDMLMNIEEIRGSRDGADSLTAANTGSVLRAYEGDDTLTGGAGNDYLRGGDGGDTFVVGHGGYDVIADFNISEGDMIVDVLADSRGEEQLVLTAVGGSTEVSIGGTTVLLENVFIEDVEDYLAGLGGILGTAEDDTLVGTEGDDTLNGLGGDDVLTGGAGADEFVVGLGNDTITDFNPEEGDDVYTAEDIDIDFDTALTDTTYDGSAAARVAFGGGNSVTLAGYTAAEFLDLLSSFVYSDAPFDPADFGERVVTFEQFDTGGVDPYDAFDAVLENGDIDVASFSSTSVTFVGMYDGTSYSAIVTGSDFTVSGTGENQELLGNIVDIDFGPTGGSNWLAISDLNLSPTELYDAVTGDMSTAEVFGADAQFVLIDSDAGARDGWDGADTWIDSGAGDDTVDVGGTGDFGVVLGDGSDRLEIYKSSFDGATLNDQTFVYIDIEDTGVDTISGFRMAPGADQGDIIVLRDLGGLEQFDYFTIFDNNLPEMVNVATGEVDLSVINNDLSFFGYDGQDDLFYGMFVEGSSSEAVLAKLEVNESGTVVVQETVAIFENLQQNGFNAELHENILLFVEDIPATPEVA</sequence>
<accession>A0A1H3I9P6</accession>
<dbReference type="InterPro" id="IPR018511">
    <property type="entry name" value="Hemolysin-typ_Ca-bd_CS"/>
</dbReference>
<dbReference type="SUPFAM" id="SSF51120">
    <property type="entry name" value="beta-Roll"/>
    <property type="match status" value="4"/>
</dbReference>
<dbReference type="Gene3D" id="2.60.40.10">
    <property type="entry name" value="Immunoglobulins"/>
    <property type="match status" value="1"/>
</dbReference>
<reference evidence="2 3" key="1">
    <citation type="submission" date="2016-10" db="EMBL/GenBank/DDBJ databases">
        <authorList>
            <person name="de Groot N.N."/>
        </authorList>
    </citation>
    <scope>NUCLEOTIDE SEQUENCE [LARGE SCALE GENOMIC DNA]</scope>
    <source>
        <strain evidence="2 3">DSM 24677</strain>
    </source>
</reference>
<proteinExistence type="predicted"/>